<dbReference type="AlphaFoldDB" id="A0A0N4YFV2"/>
<organism evidence="4">
    <name type="scientific">Nippostrongylus brasiliensis</name>
    <name type="common">Rat hookworm</name>
    <dbReference type="NCBI Taxonomy" id="27835"/>
    <lineage>
        <taxon>Eukaryota</taxon>
        <taxon>Metazoa</taxon>
        <taxon>Ecdysozoa</taxon>
        <taxon>Nematoda</taxon>
        <taxon>Chromadorea</taxon>
        <taxon>Rhabditida</taxon>
        <taxon>Rhabditina</taxon>
        <taxon>Rhabditomorpha</taxon>
        <taxon>Strongyloidea</taxon>
        <taxon>Heligmosomidae</taxon>
        <taxon>Nippostrongylus</taxon>
    </lineage>
</organism>
<feature type="compositionally biased region" description="Low complexity" evidence="1">
    <location>
        <begin position="102"/>
        <end position="113"/>
    </location>
</feature>
<keyword evidence="3" id="KW-1185">Reference proteome</keyword>
<accession>A0A0N4YFV2</accession>
<proteinExistence type="predicted"/>
<evidence type="ECO:0000313" key="3">
    <source>
        <dbReference type="Proteomes" id="UP000271162"/>
    </source>
</evidence>
<name>A0A0N4YFV2_NIPBR</name>
<feature type="compositionally biased region" description="Basic and acidic residues" evidence="1">
    <location>
        <begin position="152"/>
        <end position="166"/>
    </location>
</feature>
<feature type="region of interest" description="Disordered" evidence="1">
    <location>
        <begin position="72"/>
        <end position="166"/>
    </location>
</feature>
<feature type="compositionally biased region" description="Basic residues" evidence="1">
    <location>
        <begin position="136"/>
        <end position="149"/>
    </location>
</feature>
<dbReference type="WBParaSite" id="NBR_0001565401-mRNA-1">
    <property type="protein sequence ID" value="NBR_0001565401-mRNA-1"/>
    <property type="gene ID" value="NBR_0001565401"/>
</dbReference>
<reference evidence="2 3" key="2">
    <citation type="submission" date="2018-11" db="EMBL/GenBank/DDBJ databases">
        <authorList>
            <consortium name="Pathogen Informatics"/>
        </authorList>
    </citation>
    <scope>NUCLEOTIDE SEQUENCE [LARGE SCALE GENOMIC DNA]</scope>
</reference>
<dbReference type="EMBL" id="UYSL01021830">
    <property type="protein sequence ID" value="VDL79249.1"/>
    <property type="molecule type" value="Genomic_DNA"/>
</dbReference>
<protein>
    <submittedName>
        <fullName evidence="2 4">Uncharacterized protein</fullName>
    </submittedName>
</protein>
<gene>
    <name evidence="2" type="ORF">NBR_LOCUS15655</name>
</gene>
<evidence type="ECO:0000313" key="2">
    <source>
        <dbReference type="EMBL" id="VDL79249.1"/>
    </source>
</evidence>
<evidence type="ECO:0000313" key="4">
    <source>
        <dbReference type="WBParaSite" id="NBR_0001565401-mRNA-1"/>
    </source>
</evidence>
<evidence type="ECO:0000256" key="1">
    <source>
        <dbReference type="SAM" id="MobiDB-lite"/>
    </source>
</evidence>
<sequence length="368" mass="40614">MIGRALMVRRISKSPQAMSAVECESLYALATERTTRNQSRFLQEIGASEDFFFLSDASGGFESMATNSRIHGIRTPRAITRRPLKAERTITNSKSTSKKSSKAAAPKSKQSTTQEKVAKNKSKSPNGVANATTSKEKKKKTSKLKKRCLRNSTKDSSKAKRESDTCVVKDKKSIMDAVDAALPVELFTVPWMNHTAFKDDLVEAVEQLKEQYTGARAKTYRNPIRSYPRGVYTAVDDVVAATGSRSMGTHNPFAPSSSRVSTSTTYGDKTVTESYGRGSFLQETKGDVGNIAVYSTQTTKQFAKTGNKIIESIASEEVVPVDQLTPEQIETLRKQGFKFAKRTVLPDTFTPIQKLAMKDVYGYEDDGF</sequence>
<dbReference type="Proteomes" id="UP000271162">
    <property type="component" value="Unassembled WGS sequence"/>
</dbReference>
<feature type="compositionally biased region" description="Basic residues" evidence="1">
    <location>
        <begin position="72"/>
        <end position="83"/>
    </location>
</feature>
<reference evidence="4" key="1">
    <citation type="submission" date="2017-02" db="UniProtKB">
        <authorList>
            <consortium name="WormBaseParasite"/>
        </authorList>
    </citation>
    <scope>IDENTIFICATION</scope>
</reference>